<accession>E4PSJ4</accession>
<keyword evidence="2" id="KW-0472">Membrane</keyword>
<dbReference type="EMBL" id="CP002108">
    <property type="protein sequence ID" value="ADR24060.1"/>
    <property type="molecule type" value="Genomic_DNA"/>
</dbReference>
<evidence type="ECO:0000313" key="3">
    <source>
        <dbReference type="EMBL" id="ADR24060.1"/>
    </source>
</evidence>
<dbReference type="AlphaFoldDB" id="E4PSJ4"/>
<evidence type="ECO:0000256" key="2">
    <source>
        <dbReference type="SAM" id="Phobius"/>
    </source>
</evidence>
<evidence type="ECO:0000313" key="4">
    <source>
        <dbReference type="Proteomes" id="UP000008712"/>
    </source>
</evidence>
<keyword evidence="4" id="KW-1185">Reference proteome</keyword>
<evidence type="ECO:0000256" key="1">
    <source>
        <dbReference type="SAM" id="Coils"/>
    </source>
</evidence>
<feature type="transmembrane region" description="Helical" evidence="2">
    <location>
        <begin position="167"/>
        <end position="189"/>
    </location>
</feature>
<keyword evidence="2" id="KW-0812">Transmembrane</keyword>
<dbReference type="HOGENOM" id="CLU_112875_0_0_14"/>
<protein>
    <recommendedName>
        <fullName evidence="5">Transmembrane protein</fullName>
    </recommendedName>
</protein>
<feature type="coiled-coil region" evidence="1">
    <location>
        <begin position="33"/>
        <end position="133"/>
    </location>
</feature>
<feature type="transmembrane region" description="Helical" evidence="2">
    <location>
        <begin position="7"/>
        <end position="24"/>
    </location>
</feature>
<dbReference type="Proteomes" id="UP000008712">
    <property type="component" value="Chromosome"/>
</dbReference>
<sequence>MKKLFNILGINFLLVLSIITAIYLKNNNDTSIILKNESTNETYKKRLEELEKKLLETKDLLDKEYTFSNKLLEENKKLQGILKDYLKIKAELEEFKELLNNEYTSKNELLKYKVEAEEKLKKYDELLRAIGKEDKYFSHNDSSKITNVINESKNKIDPHSLDKTQKIAISIGSGLTLLAISICGTAIGLNKKSLKNKIIKFKS</sequence>
<keyword evidence="1" id="KW-0175">Coiled coil</keyword>
<name>E4PSJ4_MYCLG</name>
<dbReference type="KEGG" id="mlc:MSB_A0793"/>
<proteinExistence type="predicted"/>
<keyword evidence="2" id="KW-1133">Transmembrane helix</keyword>
<organism evidence="3 4">
    <name type="scientific">Mycoplasma leachii (strain DSM 21131 / NCTC 10133 / N29 / PG50)</name>
    <dbReference type="NCBI Taxonomy" id="880447"/>
    <lineage>
        <taxon>Bacteria</taxon>
        <taxon>Bacillati</taxon>
        <taxon>Mycoplasmatota</taxon>
        <taxon>Mollicutes</taxon>
        <taxon>Mycoplasmataceae</taxon>
        <taxon>Mycoplasma</taxon>
    </lineage>
</organism>
<dbReference type="eggNOG" id="ENOG5031Z8Q">
    <property type="taxonomic scope" value="Bacteria"/>
</dbReference>
<gene>
    <name evidence="3" type="ordered locus">MSB_A0793</name>
</gene>
<dbReference type="RefSeq" id="WP_013448027.1">
    <property type="nucleotide sequence ID" value="NC_014751.1"/>
</dbReference>
<evidence type="ECO:0008006" key="5">
    <source>
        <dbReference type="Google" id="ProtNLM"/>
    </source>
</evidence>
<dbReference type="OrthoDB" id="10004785at2"/>
<reference evidence="4" key="1">
    <citation type="submission" date="2010-07" db="EMBL/GenBank/DDBJ databases">
        <title>Genome sequence of Mycoplasma leachii PG50 MU clone A8.</title>
        <authorList>
            <person name="Wise K."/>
            <person name="Calcutt M.J."/>
            <person name="Foecking M.F."/>
            <person name="Madupu R."/>
            <person name="DeBoy R.T."/>
            <person name="Roske K."/>
            <person name="Martin T.R."/>
            <person name="Hvinden M.L."/>
            <person name="Durkin A.S."/>
            <person name="Glass J."/>
            <person name="Methe B.A."/>
        </authorList>
    </citation>
    <scope>NUCLEOTIDE SEQUENCE [LARGE SCALE GENOMIC DNA]</scope>
    <source>
        <strain evidence="4">DSM 21131 / NCTC 10133 / N29 / PG50</strain>
    </source>
</reference>
<reference evidence="3 4" key="2">
    <citation type="journal article" date="2012" name="J. Bacteriol.">
        <title>Complete Genome Sequences of Mycoplasma leachii Strain PG50T and the Pathogenic Mycoplasma mycoides subsp. mycoides Small Colony Biotype Strain Gladysdale.</title>
        <authorList>
            <person name="Wise K.S."/>
            <person name="Calcutt M.J."/>
            <person name="Foecking M.F."/>
            <person name="Madupu R."/>
            <person name="Deboy R.T."/>
            <person name="Roske K."/>
            <person name="Hvinden M.L."/>
            <person name="Martin T.R."/>
            <person name="Durkin A.S."/>
            <person name="Glass J.I."/>
            <person name="Methe B.A."/>
        </authorList>
    </citation>
    <scope>NUCLEOTIDE SEQUENCE [LARGE SCALE GENOMIC DNA]</scope>
    <source>
        <strain evidence="4">DSM 21131 / NCTC 10133 / N29 / PG50</strain>
    </source>
</reference>